<keyword evidence="2" id="KW-0808">Transferase</keyword>
<dbReference type="SUPFAM" id="SSF53448">
    <property type="entry name" value="Nucleotide-diphospho-sugar transferases"/>
    <property type="match status" value="1"/>
</dbReference>
<dbReference type="Pfam" id="PF00535">
    <property type="entry name" value="Glycos_transf_2"/>
    <property type="match status" value="1"/>
</dbReference>
<dbReference type="PATRIC" id="fig|1502.174.peg.3189"/>
<evidence type="ECO:0000313" key="5">
    <source>
        <dbReference type="Proteomes" id="UP000668358"/>
    </source>
</evidence>
<dbReference type="Proteomes" id="UP000070646">
    <property type="component" value="Unassembled WGS sequence"/>
</dbReference>
<dbReference type="EMBL" id="JAENRE010000001">
    <property type="protein sequence ID" value="MBO3414936.1"/>
    <property type="molecule type" value="Genomic_DNA"/>
</dbReference>
<dbReference type="AlphaFoldDB" id="A0A133MLB7"/>
<dbReference type="InterPro" id="IPR001173">
    <property type="entry name" value="Glyco_trans_2-like"/>
</dbReference>
<proteinExistence type="predicted"/>
<organism evidence="2 4">
    <name type="scientific">Clostridium perfringens</name>
    <dbReference type="NCBI Taxonomy" id="1502"/>
    <lineage>
        <taxon>Bacteria</taxon>
        <taxon>Bacillati</taxon>
        <taxon>Bacillota</taxon>
        <taxon>Clostridia</taxon>
        <taxon>Eubacteriales</taxon>
        <taxon>Clostridiaceae</taxon>
        <taxon>Clostridium</taxon>
    </lineage>
</organism>
<dbReference type="EMBL" id="LRPU01000219">
    <property type="protein sequence ID" value="KXA04844.1"/>
    <property type="molecule type" value="Genomic_DNA"/>
</dbReference>
<dbReference type="PANTHER" id="PTHR22916:SF3">
    <property type="entry name" value="UDP-GLCNAC:BETAGAL BETA-1,3-N-ACETYLGLUCOSAMINYLTRANSFERASE-LIKE PROTEIN 1"/>
    <property type="match status" value="1"/>
</dbReference>
<reference evidence="2 4" key="1">
    <citation type="submission" date="2016-01" db="EMBL/GenBank/DDBJ databases">
        <authorList>
            <person name="Oliw E.H."/>
        </authorList>
    </citation>
    <scope>NUCLEOTIDE SEQUENCE [LARGE SCALE GENOMIC DNA]</scope>
    <source>
        <strain evidence="2 4">MJR7757A</strain>
    </source>
</reference>
<dbReference type="Gene3D" id="3.90.550.10">
    <property type="entry name" value="Spore Coat Polysaccharide Biosynthesis Protein SpsA, Chain A"/>
    <property type="match status" value="1"/>
</dbReference>
<dbReference type="RefSeq" id="WP_060796936.1">
    <property type="nucleotide sequence ID" value="NZ_CABEEO010000004.1"/>
</dbReference>
<reference evidence="3 5" key="2">
    <citation type="submission" date="2020-12" db="EMBL/GenBank/DDBJ databases">
        <title>Comparative genomics of Clostridium perfringens reveals patterns of host-associated phylogenetic clades and virulence factors.</title>
        <authorList>
            <person name="Smith A.H."/>
            <person name="Geier R."/>
        </authorList>
    </citation>
    <scope>NUCLEOTIDE SEQUENCE [LARGE SCALE GENOMIC DNA]</scope>
    <source>
        <strain evidence="3 5">CHD15829P</strain>
    </source>
</reference>
<comment type="caution">
    <text evidence="2">The sequence shown here is derived from an EMBL/GenBank/DDBJ whole genome shotgun (WGS) entry which is preliminary data.</text>
</comment>
<evidence type="ECO:0000313" key="3">
    <source>
        <dbReference type="EMBL" id="MBO3414936.1"/>
    </source>
</evidence>
<protein>
    <submittedName>
        <fullName evidence="2 3">Glycosyltransferase</fullName>
    </submittedName>
</protein>
<evidence type="ECO:0000313" key="4">
    <source>
        <dbReference type="Proteomes" id="UP000070646"/>
    </source>
</evidence>
<name>A0A133MLB7_CLOPF</name>
<dbReference type="PANTHER" id="PTHR22916">
    <property type="entry name" value="GLYCOSYLTRANSFERASE"/>
    <property type="match status" value="1"/>
</dbReference>
<dbReference type="InterPro" id="IPR029044">
    <property type="entry name" value="Nucleotide-diphossugar_trans"/>
</dbReference>
<evidence type="ECO:0000313" key="2">
    <source>
        <dbReference type="EMBL" id="KXA04844.1"/>
    </source>
</evidence>
<gene>
    <name evidence="2" type="ORF">HMPREF3222_03159</name>
    <name evidence="3" type="ORF">JJB78_00145</name>
</gene>
<dbReference type="Proteomes" id="UP000668358">
    <property type="component" value="Unassembled WGS sequence"/>
</dbReference>
<evidence type="ECO:0000259" key="1">
    <source>
        <dbReference type="Pfam" id="PF00535"/>
    </source>
</evidence>
<feature type="domain" description="Glycosyltransferase 2-like" evidence="1">
    <location>
        <begin position="7"/>
        <end position="168"/>
    </location>
</feature>
<sequence length="313" mass="36892">MDSIKISVIMGVYNEEEIWVRESIESILNQTYKNLEFVIILDNPENKKLKSVIEEYSKKDNRIRFYINEKNLGLIDTLNKAIGLSNGEYIARMDSDDIAISTRLEEQMNFIINNPEYELIGTKVQYIDDIGKEIHLEDNRVYSYKDIKKYLKYDNPFAHPTIIYKADIVKELGGYDKALYAEDYELIMKFVVNGKKVCNLDKKLLKYRLRDNGISISKKDYQVTTTQFLQKTYKKHLKNNTLYNLNSEELNRLLLKDDSSWNKKIYELHKKALDLGKSNNKISKGFYVLLISIISPKYFTWYKNKVAVKMLFK</sequence>
<accession>A0A133MLB7</accession>
<dbReference type="GO" id="GO:0016758">
    <property type="term" value="F:hexosyltransferase activity"/>
    <property type="evidence" value="ECO:0007669"/>
    <property type="project" value="UniProtKB-ARBA"/>
</dbReference>